<evidence type="ECO:0000313" key="2">
    <source>
        <dbReference type="EMBL" id="PTQ27723.1"/>
    </source>
</evidence>
<reference evidence="3" key="1">
    <citation type="journal article" date="2017" name="Cell">
        <title>Insights into land plant evolution garnered from the Marchantia polymorpha genome.</title>
        <authorList>
            <person name="Bowman J.L."/>
            <person name="Kohchi T."/>
            <person name="Yamato K.T."/>
            <person name="Jenkins J."/>
            <person name="Shu S."/>
            <person name="Ishizaki K."/>
            <person name="Yamaoka S."/>
            <person name="Nishihama R."/>
            <person name="Nakamura Y."/>
            <person name="Berger F."/>
            <person name="Adam C."/>
            <person name="Aki S.S."/>
            <person name="Althoff F."/>
            <person name="Araki T."/>
            <person name="Arteaga-Vazquez M.A."/>
            <person name="Balasubrmanian S."/>
            <person name="Barry K."/>
            <person name="Bauer D."/>
            <person name="Boehm C.R."/>
            <person name="Briginshaw L."/>
            <person name="Caballero-Perez J."/>
            <person name="Catarino B."/>
            <person name="Chen F."/>
            <person name="Chiyoda S."/>
            <person name="Chovatia M."/>
            <person name="Davies K.M."/>
            <person name="Delmans M."/>
            <person name="Demura T."/>
            <person name="Dierschke T."/>
            <person name="Dolan L."/>
            <person name="Dorantes-Acosta A.E."/>
            <person name="Eklund D.M."/>
            <person name="Florent S.N."/>
            <person name="Flores-Sandoval E."/>
            <person name="Fujiyama A."/>
            <person name="Fukuzawa H."/>
            <person name="Galik B."/>
            <person name="Grimanelli D."/>
            <person name="Grimwood J."/>
            <person name="Grossniklaus U."/>
            <person name="Hamada T."/>
            <person name="Haseloff J."/>
            <person name="Hetherington A.J."/>
            <person name="Higo A."/>
            <person name="Hirakawa Y."/>
            <person name="Hundley H.N."/>
            <person name="Ikeda Y."/>
            <person name="Inoue K."/>
            <person name="Inoue S.I."/>
            <person name="Ishida S."/>
            <person name="Jia Q."/>
            <person name="Kakita M."/>
            <person name="Kanazawa T."/>
            <person name="Kawai Y."/>
            <person name="Kawashima T."/>
            <person name="Kennedy M."/>
            <person name="Kinose K."/>
            <person name="Kinoshita T."/>
            <person name="Kohara Y."/>
            <person name="Koide E."/>
            <person name="Komatsu K."/>
            <person name="Kopischke S."/>
            <person name="Kubo M."/>
            <person name="Kyozuka J."/>
            <person name="Lagercrantz U."/>
            <person name="Lin S.S."/>
            <person name="Lindquist E."/>
            <person name="Lipzen A.M."/>
            <person name="Lu C.W."/>
            <person name="De Luna E."/>
            <person name="Martienssen R.A."/>
            <person name="Minamino N."/>
            <person name="Mizutani M."/>
            <person name="Mizutani M."/>
            <person name="Mochizuki N."/>
            <person name="Monte I."/>
            <person name="Mosher R."/>
            <person name="Nagasaki H."/>
            <person name="Nakagami H."/>
            <person name="Naramoto S."/>
            <person name="Nishitani K."/>
            <person name="Ohtani M."/>
            <person name="Okamoto T."/>
            <person name="Okumura M."/>
            <person name="Phillips J."/>
            <person name="Pollak B."/>
            <person name="Reinders A."/>
            <person name="Rovekamp M."/>
            <person name="Sano R."/>
            <person name="Sawa S."/>
            <person name="Schmid M.W."/>
            <person name="Shirakawa M."/>
            <person name="Solano R."/>
            <person name="Spunde A."/>
            <person name="Suetsugu N."/>
            <person name="Sugano S."/>
            <person name="Sugiyama A."/>
            <person name="Sun R."/>
            <person name="Suzuki Y."/>
            <person name="Takenaka M."/>
            <person name="Takezawa D."/>
            <person name="Tomogane H."/>
            <person name="Tsuzuki M."/>
            <person name="Ueda T."/>
            <person name="Umeda M."/>
            <person name="Ward J.M."/>
            <person name="Watanabe Y."/>
            <person name="Yazaki K."/>
            <person name="Yokoyama R."/>
            <person name="Yoshitake Y."/>
            <person name="Yotsui I."/>
            <person name="Zachgo S."/>
            <person name="Schmutz J."/>
        </authorList>
    </citation>
    <scope>NUCLEOTIDE SEQUENCE [LARGE SCALE GENOMIC DNA]</scope>
    <source>
        <strain evidence="3">Tak-1</strain>
    </source>
</reference>
<keyword evidence="3" id="KW-1185">Reference proteome</keyword>
<protein>
    <submittedName>
        <fullName evidence="2">Uncharacterized protein</fullName>
    </submittedName>
</protein>
<proteinExistence type="predicted"/>
<gene>
    <name evidence="2" type="ORF">MARPO_0185s0001</name>
</gene>
<accession>A0A2R6W1J9</accession>
<evidence type="ECO:0000313" key="3">
    <source>
        <dbReference type="Proteomes" id="UP000244005"/>
    </source>
</evidence>
<dbReference type="Proteomes" id="UP000244005">
    <property type="component" value="Unassembled WGS sequence"/>
</dbReference>
<dbReference type="AlphaFoldDB" id="A0A2R6W1J9"/>
<dbReference type="Gramene" id="Mp5g16140.1">
    <property type="protein sequence ID" value="Mp5g16140.1.cds"/>
    <property type="gene ID" value="Mp5g16140"/>
</dbReference>
<feature type="region of interest" description="Disordered" evidence="1">
    <location>
        <begin position="43"/>
        <end position="123"/>
    </location>
</feature>
<dbReference type="EMBL" id="KZ772854">
    <property type="protein sequence ID" value="PTQ27723.1"/>
    <property type="molecule type" value="Genomic_DNA"/>
</dbReference>
<feature type="compositionally biased region" description="Basic and acidic residues" evidence="1">
    <location>
        <begin position="101"/>
        <end position="115"/>
    </location>
</feature>
<evidence type="ECO:0000256" key="1">
    <source>
        <dbReference type="SAM" id="MobiDB-lite"/>
    </source>
</evidence>
<sequence>MWPHETVDHWTTGVRPRSNLLSVFCDSVIGAVPLIMSMGRVGVPPGHRTERGLPQAPHTRPRQAGGLVDGLTGGAGKICRTGGSAGPTPIWQKGPTAQHKRAAERTGRGERKREAGPQAEAEA</sequence>
<feature type="compositionally biased region" description="Gly residues" evidence="1">
    <location>
        <begin position="67"/>
        <end position="76"/>
    </location>
</feature>
<name>A0A2R6W1J9_MARPO</name>
<organism evidence="2 3">
    <name type="scientific">Marchantia polymorpha</name>
    <name type="common">Common liverwort</name>
    <name type="synonym">Marchantia aquatica</name>
    <dbReference type="NCBI Taxonomy" id="3197"/>
    <lineage>
        <taxon>Eukaryota</taxon>
        <taxon>Viridiplantae</taxon>
        <taxon>Streptophyta</taxon>
        <taxon>Embryophyta</taxon>
        <taxon>Marchantiophyta</taxon>
        <taxon>Marchantiopsida</taxon>
        <taxon>Marchantiidae</taxon>
        <taxon>Marchantiales</taxon>
        <taxon>Marchantiaceae</taxon>
        <taxon>Marchantia</taxon>
    </lineage>
</organism>